<dbReference type="EMBL" id="JABFAA010354823">
    <property type="protein sequence ID" value="MBA0702983.1"/>
    <property type="molecule type" value="Genomic_DNA"/>
</dbReference>
<evidence type="ECO:0000259" key="1">
    <source>
        <dbReference type="Pfam" id="PF13456"/>
    </source>
</evidence>
<evidence type="ECO:0000259" key="2">
    <source>
        <dbReference type="Pfam" id="PF13966"/>
    </source>
</evidence>
<dbReference type="Pfam" id="PF13966">
    <property type="entry name" value="zf-RVT"/>
    <property type="match status" value="1"/>
</dbReference>
<protein>
    <recommendedName>
        <fullName evidence="5">RNase H type-1 domain-containing protein</fullName>
    </recommendedName>
</protein>
<reference evidence="3 4" key="1">
    <citation type="journal article" date="2019" name="Genome Biol. Evol.">
        <title>Insights into the evolution of the New World diploid cottons (Gossypium, subgenus Houzingenia) based on genome sequencing.</title>
        <authorList>
            <person name="Grover C.E."/>
            <person name="Arick M.A. 2nd"/>
            <person name="Thrash A."/>
            <person name="Conover J.L."/>
            <person name="Sanders W.S."/>
            <person name="Peterson D.G."/>
            <person name="Frelichowski J.E."/>
            <person name="Scheffler J.A."/>
            <person name="Scheffler B.E."/>
            <person name="Wendel J.F."/>
        </authorList>
    </citation>
    <scope>NUCLEOTIDE SEQUENCE [LARGE SCALE GENOMIC DNA]</scope>
    <source>
        <strain evidence="3">185</strain>
        <tissue evidence="3">Leaf</tissue>
    </source>
</reference>
<accession>A0A7J8YTU4</accession>
<feature type="domain" description="Reverse transcriptase zinc-binding" evidence="2">
    <location>
        <begin position="8"/>
        <end position="49"/>
    </location>
</feature>
<dbReference type="Proteomes" id="UP000593577">
    <property type="component" value="Unassembled WGS sequence"/>
</dbReference>
<dbReference type="InterPro" id="IPR012337">
    <property type="entry name" value="RNaseH-like_sf"/>
</dbReference>
<gene>
    <name evidence="3" type="ORF">Goari_022115</name>
</gene>
<keyword evidence="4" id="KW-1185">Reference proteome</keyword>
<dbReference type="InterPro" id="IPR044730">
    <property type="entry name" value="RNase_H-like_dom_plant"/>
</dbReference>
<dbReference type="Pfam" id="PF13456">
    <property type="entry name" value="RVT_3"/>
    <property type="match status" value="1"/>
</dbReference>
<sequence length="126" mass="14242">MGIPPPHSEGPQQARYFIWLVLKKHLLTNFECAKRGIELDGSCGICNNEAVKEEFGFATTGGVFRDRYGEWIIGYNRCMGICLVLDSELWCILEGLMIAMDRGFNKVLIIFDSHEAIQAIQRSVTK</sequence>
<evidence type="ECO:0008006" key="5">
    <source>
        <dbReference type="Google" id="ProtNLM"/>
    </source>
</evidence>
<organism evidence="3 4">
    <name type="scientific">Gossypium aridum</name>
    <name type="common">American cotton</name>
    <name type="synonym">Erioxylum aridum</name>
    <dbReference type="NCBI Taxonomy" id="34290"/>
    <lineage>
        <taxon>Eukaryota</taxon>
        <taxon>Viridiplantae</taxon>
        <taxon>Streptophyta</taxon>
        <taxon>Embryophyta</taxon>
        <taxon>Tracheophyta</taxon>
        <taxon>Spermatophyta</taxon>
        <taxon>Magnoliopsida</taxon>
        <taxon>eudicotyledons</taxon>
        <taxon>Gunneridae</taxon>
        <taxon>Pentapetalae</taxon>
        <taxon>rosids</taxon>
        <taxon>malvids</taxon>
        <taxon>Malvales</taxon>
        <taxon>Malvaceae</taxon>
        <taxon>Malvoideae</taxon>
        <taxon>Gossypium</taxon>
    </lineage>
</organism>
<dbReference type="GO" id="GO:0004523">
    <property type="term" value="F:RNA-DNA hybrid ribonuclease activity"/>
    <property type="evidence" value="ECO:0007669"/>
    <property type="project" value="InterPro"/>
</dbReference>
<name>A0A7J8YTU4_GOSAI</name>
<feature type="non-terminal residue" evidence="3">
    <location>
        <position position="126"/>
    </location>
</feature>
<dbReference type="InterPro" id="IPR036397">
    <property type="entry name" value="RNaseH_sf"/>
</dbReference>
<dbReference type="CDD" id="cd06222">
    <property type="entry name" value="RNase_H_like"/>
    <property type="match status" value="1"/>
</dbReference>
<dbReference type="InterPro" id="IPR026960">
    <property type="entry name" value="RVT-Znf"/>
</dbReference>
<dbReference type="AlphaFoldDB" id="A0A7J8YTU4"/>
<dbReference type="Gene3D" id="3.30.420.10">
    <property type="entry name" value="Ribonuclease H-like superfamily/Ribonuclease H"/>
    <property type="match status" value="1"/>
</dbReference>
<dbReference type="InterPro" id="IPR002156">
    <property type="entry name" value="RNaseH_domain"/>
</dbReference>
<dbReference type="GO" id="GO:0003676">
    <property type="term" value="F:nucleic acid binding"/>
    <property type="evidence" value="ECO:0007669"/>
    <property type="project" value="InterPro"/>
</dbReference>
<comment type="caution">
    <text evidence="3">The sequence shown here is derived from an EMBL/GenBank/DDBJ whole genome shotgun (WGS) entry which is preliminary data.</text>
</comment>
<dbReference type="InterPro" id="IPR053151">
    <property type="entry name" value="RNase_H-like"/>
</dbReference>
<dbReference type="PANTHER" id="PTHR47723:SF19">
    <property type="entry name" value="POLYNUCLEOTIDYL TRANSFERASE, RIBONUCLEASE H-LIKE SUPERFAMILY PROTEIN"/>
    <property type="match status" value="1"/>
</dbReference>
<feature type="domain" description="RNase H type-1" evidence="1">
    <location>
        <begin position="52"/>
        <end position="123"/>
    </location>
</feature>
<dbReference type="PANTHER" id="PTHR47723">
    <property type="entry name" value="OS05G0353850 PROTEIN"/>
    <property type="match status" value="1"/>
</dbReference>
<evidence type="ECO:0000313" key="4">
    <source>
        <dbReference type="Proteomes" id="UP000593577"/>
    </source>
</evidence>
<dbReference type="SUPFAM" id="SSF53098">
    <property type="entry name" value="Ribonuclease H-like"/>
    <property type="match status" value="1"/>
</dbReference>
<evidence type="ECO:0000313" key="3">
    <source>
        <dbReference type="EMBL" id="MBA0702983.1"/>
    </source>
</evidence>
<proteinExistence type="predicted"/>